<feature type="compositionally biased region" description="Acidic residues" evidence="11">
    <location>
        <begin position="1083"/>
        <end position="1092"/>
    </location>
</feature>
<protein>
    <recommendedName>
        <fullName evidence="12">C2H2-type domain-containing protein</fullName>
    </recommendedName>
</protein>
<evidence type="ECO:0000256" key="8">
    <source>
        <dbReference type="ARBA" id="ARBA00023242"/>
    </source>
</evidence>
<evidence type="ECO:0000313" key="13">
    <source>
        <dbReference type="EMBL" id="KAJ4937125.1"/>
    </source>
</evidence>
<evidence type="ECO:0000256" key="4">
    <source>
        <dbReference type="ARBA" id="ARBA00022771"/>
    </source>
</evidence>
<feature type="compositionally biased region" description="Low complexity" evidence="11">
    <location>
        <begin position="666"/>
        <end position="688"/>
    </location>
</feature>
<dbReference type="GO" id="GO:0008270">
    <property type="term" value="F:zinc ion binding"/>
    <property type="evidence" value="ECO:0007669"/>
    <property type="project" value="UniProtKB-KW"/>
</dbReference>
<dbReference type="SUPFAM" id="SSF57667">
    <property type="entry name" value="beta-beta-alpha zinc fingers"/>
    <property type="match status" value="2"/>
</dbReference>
<dbReference type="GO" id="GO:0000981">
    <property type="term" value="F:DNA-binding transcription factor activity, RNA polymerase II-specific"/>
    <property type="evidence" value="ECO:0007669"/>
    <property type="project" value="TreeGrafter"/>
</dbReference>
<keyword evidence="5" id="KW-0862">Zinc</keyword>
<feature type="domain" description="C2H2-type" evidence="12">
    <location>
        <begin position="535"/>
        <end position="562"/>
    </location>
</feature>
<dbReference type="Pfam" id="PF13894">
    <property type="entry name" value="zf-C2H2_4"/>
    <property type="match status" value="1"/>
</dbReference>
<evidence type="ECO:0000256" key="3">
    <source>
        <dbReference type="ARBA" id="ARBA00022737"/>
    </source>
</evidence>
<feature type="compositionally biased region" description="Polar residues" evidence="11">
    <location>
        <begin position="403"/>
        <end position="425"/>
    </location>
</feature>
<feature type="region of interest" description="Disordered" evidence="11">
    <location>
        <begin position="1043"/>
        <end position="1092"/>
    </location>
</feature>
<dbReference type="EMBL" id="JAPTMU010000010">
    <property type="protein sequence ID" value="KAJ4937125.1"/>
    <property type="molecule type" value="Genomic_DNA"/>
</dbReference>
<evidence type="ECO:0000313" key="14">
    <source>
        <dbReference type="Proteomes" id="UP001219934"/>
    </source>
</evidence>
<keyword evidence="4 10" id="KW-0863">Zinc-finger</keyword>
<feature type="region of interest" description="Disordered" evidence="11">
    <location>
        <begin position="74"/>
        <end position="167"/>
    </location>
</feature>
<dbReference type="Gene3D" id="3.30.160.60">
    <property type="entry name" value="Classic Zinc Finger"/>
    <property type="match status" value="2"/>
</dbReference>
<dbReference type="Pfam" id="PF00096">
    <property type="entry name" value="zf-C2H2"/>
    <property type="match status" value="1"/>
</dbReference>
<evidence type="ECO:0000256" key="6">
    <source>
        <dbReference type="ARBA" id="ARBA00023015"/>
    </source>
</evidence>
<feature type="domain" description="C2H2-type" evidence="12">
    <location>
        <begin position="563"/>
        <end position="590"/>
    </location>
</feature>
<keyword evidence="14" id="KW-1185">Reference proteome</keyword>
<dbReference type="InterPro" id="IPR051565">
    <property type="entry name" value="Sal_C2H2-zinc-finger"/>
</dbReference>
<proteinExistence type="inferred from homology"/>
<feature type="compositionally biased region" description="Basic residues" evidence="11">
    <location>
        <begin position="988"/>
        <end position="997"/>
    </location>
</feature>
<evidence type="ECO:0000256" key="7">
    <source>
        <dbReference type="ARBA" id="ARBA00023163"/>
    </source>
</evidence>
<feature type="region of interest" description="Disordered" evidence="11">
    <location>
        <begin position="984"/>
        <end position="1029"/>
    </location>
</feature>
<feature type="compositionally biased region" description="Polar residues" evidence="11">
    <location>
        <begin position="644"/>
        <end position="659"/>
    </location>
</feature>
<dbReference type="FunFam" id="3.30.160.60:FF:000130">
    <property type="entry name" value="Spalt-like transcription factor 4"/>
    <property type="match status" value="1"/>
</dbReference>
<dbReference type="SMART" id="SM00355">
    <property type="entry name" value="ZnF_C2H2"/>
    <property type="match status" value="4"/>
</dbReference>
<feature type="compositionally biased region" description="Polar residues" evidence="11">
    <location>
        <begin position="741"/>
        <end position="766"/>
    </location>
</feature>
<dbReference type="PANTHER" id="PTHR23233">
    <property type="entry name" value="SAL-LIKE PROTEIN"/>
    <property type="match status" value="1"/>
</dbReference>
<evidence type="ECO:0000256" key="9">
    <source>
        <dbReference type="ARBA" id="ARBA00038474"/>
    </source>
</evidence>
<evidence type="ECO:0000256" key="11">
    <source>
        <dbReference type="SAM" id="MobiDB-lite"/>
    </source>
</evidence>
<reference evidence="13" key="1">
    <citation type="submission" date="2022-11" db="EMBL/GenBank/DDBJ databases">
        <title>Chromosome-level genome of Pogonophryne albipinna.</title>
        <authorList>
            <person name="Jo E."/>
        </authorList>
    </citation>
    <scope>NUCLEOTIDE SEQUENCE</scope>
    <source>
        <strain evidence="13">SGF0006</strain>
        <tissue evidence="13">Muscle</tissue>
    </source>
</reference>
<feature type="compositionally biased region" description="Pro residues" evidence="11">
    <location>
        <begin position="149"/>
        <end position="160"/>
    </location>
</feature>
<feature type="region of interest" description="Disordered" evidence="11">
    <location>
        <begin position="620"/>
        <end position="789"/>
    </location>
</feature>
<feature type="domain" description="C2H2-type" evidence="12">
    <location>
        <begin position="596"/>
        <end position="623"/>
    </location>
</feature>
<feature type="compositionally biased region" description="Low complexity" evidence="11">
    <location>
        <begin position="700"/>
        <end position="714"/>
    </location>
</feature>
<dbReference type="GO" id="GO:0005634">
    <property type="term" value="C:nucleus"/>
    <property type="evidence" value="ECO:0007669"/>
    <property type="project" value="UniProtKB-SubCell"/>
</dbReference>
<feature type="compositionally biased region" description="Polar residues" evidence="11">
    <location>
        <begin position="1056"/>
        <end position="1073"/>
    </location>
</feature>
<keyword evidence="6" id="KW-0805">Transcription regulation</keyword>
<dbReference type="PROSITE" id="PS50157">
    <property type="entry name" value="ZINC_FINGER_C2H2_2"/>
    <property type="match status" value="4"/>
</dbReference>
<organism evidence="13 14">
    <name type="scientific">Pogonophryne albipinna</name>
    <dbReference type="NCBI Taxonomy" id="1090488"/>
    <lineage>
        <taxon>Eukaryota</taxon>
        <taxon>Metazoa</taxon>
        <taxon>Chordata</taxon>
        <taxon>Craniata</taxon>
        <taxon>Vertebrata</taxon>
        <taxon>Euteleostomi</taxon>
        <taxon>Actinopterygii</taxon>
        <taxon>Neopterygii</taxon>
        <taxon>Teleostei</taxon>
        <taxon>Neoteleostei</taxon>
        <taxon>Acanthomorphata</taxon>
        <taxon>Eupercaria</taxon>
        <taxon>Perciformes</taxon>
        <taxon>Notothenioidei</taxon>
        <taxon>Pogonophryne</taxon>
    </lineage>
</organism>
<comment type="caution">
    <text evidence="13">The sequence shown here is derived from an EMBL/GenBank/DDBJ whole genome shotgun (WGS) entry which is preliminary data.</text>
</comment>
<accession>A0AAD6B4I0</accession>
<name>A0AAD6B4I0_9TELE</name>
<sequence length="1092" mass="115828">MSRRKQKRPQQLMNQTLGACRILEHDDNLAMKSNSFPFILDSPLCSPSTSLQSSQLPLAVRSFFKGSQIPSLPTEGPLISFSPSQPSHQPLKDQGPPLSPDFPFSSLSSQTQYPPFQQPGCNPTSSASALSPPSRSAHMASPNPSRVPEGPPSPVTPIPSPGVTSASAAPSRAQLSIALILEELRVLQQRQIHQMQITEEISLPGRRQKGSQPKYPANHTSAVRLCRSSPGMFLLPAPFSGSQQTHKAKQFPAPPPQADCNMPAAFVEKHSVVTLPYRYICARTQGNGPTSAQCASAASPQGAISSLTGLFKGAKQQHFDENTPPHAPMLTPAAYSQLAHLPKLLFPSVSTSSSTPTAHSSLYNHAALGLMRNQLPSAPGSHQLASSSHSQLSFPFSSFPKVQGQTTNTQSSLPSATPTSETSKLQRLVEKLEKAPHSSSEWLSSSTSSSILEMLSGSATTSSSSANSRFKNANTSTTYVMASPPSSTRASTSVANFTHEMVAALGMSANGASAMAGGLLPSLSITGPAGNLTSNQCGVCLRVLSCPRALRLHQATHLGERPFPCKICGRSFSTKGSLRSHLATHHARPPNARVQNSCPLCQRKFTNALVLQHHIRMHLGGQLPTDGTEDPAHEMPTESMAKPESQSQSTDPNTVSTKTPPLAGHSRSPAPSSQFQSPAVGSVPVSGSTKSVEFRKSGTSSPDLIPPSDLSPDPFMNPTTQTPPPGSVEPPVLCVSAPLPVSQQTEQASQVSKDNQVEQATNNVQHPKSSPSPISSTVSKTPVSSNAMEVDCGEDEAATSFEALCGSRSNLEDFKSTPALADPSAYTCPSTSSEPNLSQDITNVIATPTLVSESVSPRPQSPEPMEEDNDESSPPASPKQDKATVPDENPNMTSTMETADTIGADGKGASQRDGTFVRETRQSFHFGSYGREEQTEDVKISGLAPIEAMDGSVPINLAPTLPSPMSRPEKKTYSCAECGKEYASRSGLKGHMKHHGVASKTTRPPVRSSRSSADQLSSSPSMNSLNIPATRSSAGFWNQYQAFLNTSNEQTDDPTAGNQGENQSGRSSKSPIHSQMDLKSNEEAEEESSEEP</sequence>
<comment type="similarity">
    <text evidence="9">Belongs to the sal C2H2-type zinc-finger protein family.</text>
</comment>
<evidence type="ECO:0000256" key="2">
    <source>
        <dbReference type="ARBA" id="ARBA00022723"/>
    </source>
</evidence>
<dbReference type="PROSITE" id="PS51257">
    <property type="entry name" value="PROKAR_LIPOPROTEIN"/>
    <property type="match status" value="1"/>
</dbReference>
<feature type="region of interest" description="Disordered" evidence="11">
    <location>
        <begin position="397"/>
        <end position="443"/>
    </location>
</feature>
<feature type="compositionally biased region" description="Low complexity" evidence="11">
    <location>
        <begin position="767"/>
        <end position="785"/>
    </location>
</feature>
<dbReference type="PROSITE" id="PS00028">
    <property type="entry name" value="ZINC_FINGER_C2H2_1"/>
    <property type="match status" value="4"/>
</dbReference>
<evidence type="ECO:0000259" key="12">
    <source>
        <dbReference type="PROSITE" id="PS50157"/>
    </source>
</evidence>
<dbReference type="GO" id="GO:0000978">
    <property type="term" value="F:RNA polymerase II cis-regulatory region sequence-specific DNA binding"/>
    <property type="evidence" value="ECO:0007669"/>
    <property type="project" value="TreeGrafter"/>
</dbReference>
<gene>
    <name evidence="13" type="ORF">JOQ06_001707</name>
</gene>
<feature type="region of interest" description="Disordered" evidence="11">
    <location>
        <begin position="813"/>
        <end position="937"/>
    </location>
</feature>
<evidence type="ECO:0000256" key="1">
    <source>
        <dbReference type="ARBA" id="ARBA00004123"/>
    </source>
</evidence>
<feature type="compositionally biased region" description="Basic and acidic residues" evidence="11">
    <location>
        <begin position="427"/>
        <end position="436"/>
    </location>
</feature>
<feature type="compositionally biased region" description="Polar residues" evidence="11">
    <location>
        <begin position="110"/>
        <end position="122"/>
    </location>
</feature>
<dbReference type="Proteomes" id="UP001219934">
    <property type="component" value="Unassembled WGS sequence"/>
</dbReference>
<keyword evidence="2" id="KW-0479">Metal-binding</keyword>
<dbReference type="InterPro" id="IPR013087">
    <property type="entry name" value="Znf_C2H2_type"/>
</dbReference>
<keyword evidence="8" id="KW-0539">Nucleus</keyword>
<dbReference type="AlphaFoldDB" id="A0AAD6B4I0"/>
<keyword evidence="7" id="KW-0804">Transcription</keyword>
<dbReference type="PANTHER" id="PTHR23233:SF85">
    <property type="entry name" value="SAL-LIKE PROTEIN 2"/>
    <property type="match status" value="1"/>
</dbReference>
<dbReference type="InterPro" id="IPR036236">
    <property type="entry name" value="Znf_C2H2_sf"/>
</dbReference>
<feature type="compositionally biased region" description="Low complexity" evidence="11">
    <location>
        <begin position="123"/>
        <end position="137"/>
    </location>
</feature>
<feature type="domain" description="C2H2-type" evidence="12">
    <location>
        <begin position="973"/>
        <end position="995"/>
    </location>
</feature>
<evidence type="ECO:0000256" key="5">
    <source>
        <dbReference type="ARBA" id="ARBA00022833"/>
    </source>
</evidence>
<evidence type="ECO:0000256" key="10">
    <source>
        <dbReference type="PROSITE-ProRule" id="PRU00042"/>
    </source>
</evidence>
<feature type="compositionally biased region" description="Low complexity" evidence="11">
    <location>
        <begin position="1007"/>
        <end position="1021"/>
    </location>
</feature>
<feature type="compositionally biased region" description="Polar residues" evidence="11">
    <location>
        <begin position="827"/>
        <end position="858"/>
    </location>
</feature>
<keyword evidence="3" id="KW-0677">Repeat</keyword>
<comment type="subcellular location">
    <subcellularLocation>
        <location evidence="1">Nucleus</location>
    </subcellularLocation>
</comment>